<evidence type="ECO:0000313" key="1">
    <source>
        <dbReference type="EMBL" id="SUJ30901.1"/>
    </source>
</evidence>
<dbReference type="Proteomes" id="UP000254893">
    <property type="component" value="Unassembled WGS sequence"/>
</dbReference>
<protein>
    <submittedName>
        <fullName evidence="1">Uncharacterized protein</fullName>
    </submittedName>
</protein>
<accession>A0A380CXZ1</accession>
<reference evidence="1 2" key="1">
    <citation type="submission" date="2018-06" db="EMBL/GenBank/DDBJ databases">
        <authorList>
            <consortium name="Pathogen Informatics"/>
            <person name="Doyle S."/>
        </authorList>
    </citation>
    <scope>NUCLEOTIDE SEQUENCE [LARGE SCALE GENOMIC DNA]</scope>
    <source>
        <strain evidence="1 2">NCTC11388</strain>
    </source>
</reference>
<name>A0A380CXZ1_SPHSI</name>
<gene>
    <name evidence="1" type="ORF">NCTC11388_04897</name>
</gene>
<organism evidence="1 2">
    <name type="scientific">Sphingobacterium spiritivorum</name>
    <name type="common">Flavobacterium spiritivorum</name>
    <dbReference type="NCBI Taxonomy" id="258"/>
    <lineage>
        <taxon>Bacteria</taxon>
        <taxon>Pseudomonadati</taxon>
        <taxon>Bacteroidota</taxon>
        <taxon>Sphingobacteriia</taxon>
        <taxon>Sphingobacteriales</taxon>
        <taxon>Sphingobacteriaceae</taxon>
        <taxon>Sphingobacterium</taxon>
    </lineage>
</organism>
<dbReference type="EMBL" id="UGYW01000002">
    <property type="protein sequence ID" value="SUJ30901.1"/>
    <property type="molecule type" value="Genomic_DNA"/>
</dbReference>
<sequence length="30" mass="3359">MIKDELFATEVLSDGVEFTFDGDDYLSGED</sequence>
<proteinExistence type="predicted"/>
<dbReference type="AlphaFoldDB" id="A0A380CXZ1"/>
<evidence type="ECO:0000313" key="2">
    <source>
        <dbReference type="Proteomes" id="UP000254893"/>
    </source>
</evidence>